<keyword evidence="2 4" id="KW-0378">Hydrolase</keyword>
<dbReference type="RefSeq" id="WP_126295636.1">
    <property type="nucleotide sequence ID" value="NZ_CP155468.1"/>
</dbReference>
<keyword evidence="3" id="KW-0732">Signal</keyword>
<sequence length="476" mass="51582">MKKKLVVILLLTLLLINHDKIVSANSNLENIVQSQLGNDNISVSVRSLETGEVIYMKNGDVGMKPASTLKLLTAAAALNVLGSNYRFDTMVYIDGLVVDGVLRGDVYIKGGGDPTLQKKDFVAFADTLMHQGIKMIDGNLYGDDTLFSGPQLTPGVASADESYYFASRTAALTMSPDNDYDAGTIIIDVSPSSVGRQPIISARPNESGMIIQNNAVTVNANQSNTIQIERQYRTNTIVVTGNIPIGSSFKDWVTLYDPTINTLHAIKNTFRQRGIDFLGNSAVDRKEVPADASMIYTKHSLPLKVLINPFLKLSNNSIADILIKTLGKEASGKGTTEAGVSVLKDYGIMLGLDANQWSLEDGSGISHNNRVTANELTKLLFKMQGEPNYKEFYAALPIGGEKDRLQGGSLSKRFNSKPYTERVVAKTGSISGVYTLAGYVKAASGQTYAFAIMTQNQSSIAIPSIDEVVKYMINSY</sequence>
<dbReference type="Proteomes" id="UP000276349">
    <property type="component" value="Unassembled WGS sequence"/>
</dbReference>
<dbReference type="GO" id="GO:0000270">
    <property type="term" value="P:peptidoglycan metabolic process"/>
    <property type="evidence" value="ECO:0007669"/>
    <property type="project" value="TreeGrafter"/>
</dbReference>
<dbReference type="InterPro" id="IPR012338">
    <property type="entry name" value="Beta-lactam/transpept-like"/>
</dbReference>
<feature type="signal peptide" evidence="3">
    <location>
        <begin position="1"/>
        <end position="24"/>
    </location>
</feature>
<dbReference type="EC" id="3.4.16.4" evidence="4"/>
<dbReference type="PANTHER" id="PTHR30023:SF0">
    <property type="entry name" value="PENICILLIN-SENSITIVE CARBOXYPEPTIDASE A"/>
    <property type="match status" value="1"/>
</dbReference>
<organism evidence="4 5">
    <name type="scientific">Lysinibacillus telephonicus</name>
    <dbReference type="NCBI Taxonomy" id="1714840"/>
    <lineage>
        <taxon>Bacteria</taxon>
        <taxon>Bacillati</taxon>
        <taxon>Bacillota</taxon>
        <taxon>Bacilli</taxon>
        <taxon>Bacillales</taxon>
        <taxon>Bacillaceae</taxon>
        <taxon>Lysinibacillus</taxon>
    </lineage>
</organism>
<name>A0A431UI74_9BACI</name>
<accession>A0A431UI74</accession>
<reference evidence="4 5" key="1">
    <citation type="submission" date="2018-12" db="EMBL/GenBank/DDBJ databases">
        <authorList>
            <person name="Yu L."/>
        </authorList>
    </citation>
    <scope>NUCLEOTIDE SEQUENCE [LARGE SCALE GENOMIC DNA]</scope>
    <source>
        <strain evidence="4 5">S5H2222</strain>
    </source>
</reference>
<dbReference type="PANTHER" id="PTHR30023">
    <property type="entry name" value="D-ALANYL-D-ALANINE CARBOXYPEPTIDASE"/>
    <property type="match status" value="1"/>
</dbReference>
<evidence type="ECO:0000256" key="1">
    <source>
        <dbReference type="ARBA" id="ARBA00006096"/>
    </source>
</evidence>
<comment type="similarity">
    <text evidence="1">Belongs to the peptidase S13 family.</text>
</comment>
<evidence type="ECO:0000256" key="3">
    <source>
        <dbReference type="SAM" id="SignalP"/>
    </source>
</evidence>
<evidence type="ECO:0000313" key="5">
    <source>
        <dbReference type="Proteomes" id="UP000276349"/>
    </source>
</evidence>
<dbReference type="NCBIfam" id="TIGR00666">
    <property type="entry name" value="PBP4"/>
    <property type="match status" value="1"/>
</dbReference>
<evidence type="ECO:0000256" key="2">
    <source>
        <dbReference type="ARBA" id="ARBA00022801"/>
    </source>
</evidence>
<dbReference type="Gene3D" id="3.40.710.10">
    <property type="entry name" value="DD-peptidase/beta-lactamase superfamily"/>
    <property type="match status" value="2"/>
</dbReference>
<proteinExistence type="inferred from homology"/>
<feature type="chain" id="PRO_5019488799" evidence="3">
    <location>
        <begin position="25"/>
        <end position="476"/>
    </location>
</feature>
<dbReference type="GO" id="GO:0006508">
    <property type="term" value="P:proteolysis"/>
    <property type="evidence" value="ECO:0007669"/>
    <property type="project" value="InterPro"/>
</dbReference>
<dbReference type="Pfam" id="PF02113">
    <property type="entry name" value="Peptidase_S13"/>
    <property type="match status" value="1"/>
</dbReference>
<dbReference type="EMBL" id="RXNR01000063">
    <property type="protein sequence ID" value="RTQ89443.1"/>
    <property type="molecule type" value="Genomic_DNA"/>
</dbReference>
<gene>
    <name evidence="4" type="primary">dacB</name>
    <name evidence="4" type="ORF">EKG35_16430</name>
</gene>
<comment type="caution">
    <text evidence="4">The sequence shown here is derived from an EMBL/GenBank/DDBJ whole genome shotgun (WGS) entry which is preliminary data.</text>
</comment>
<dbReference type="PRINTS" id="PR00922">
    <property type="entry name" value="DADACBPTASE3"/>
</dbReference>
<dbReference type="InterPro" id="IPR000667">
    <property type="entry name" value="Peptidase_S13"/>
</dbReference>
<evidence type="ECO:0000313" key="4">
    <source>
        <dbReference type="EMBL" id="RTQ89443.1"/>
    </source>
</evidence>
<dbReference type="AlphaFoldDB" id="A0A431UI74"/>
<dbReference type="OrthoDB" id="9802627at2"/>
<dbReference type="SUPFAM" id="SSF56601">
    <property type="entry name" value="beta-lactamase/transpeptidase-like"/>
    <property type="match status" value="1"/>
</dbReference>
<keyword evidence="5" id="KW-1185">Reference proteome</keyword>
<dbReference type="GO" id="GO:0009002">
    <property type="term" value="F:serine-type D-Ala-D-Ala carboxypeptidase activity"/>
    <property type="evidence" value="ECO:0007669"/>
    <property type="project" value="UniProtKB-EC"/>
</dbReference>
<protein>
    <submittedName>
        <fullName evidence="4">D-alanyl-D-alanine carboxypeptidase/D-alanyl-D-alanine-endopeptidase</fullName>
        <ecNumber evidence="4">3.4.16.4</ecNumber>
    </submittedName>
</protein>
<keyword evidence="4" id="KW-0645">Protease</keyword>
<keyword evidence="4" id="KW-0121">Carboxypeptidase</keyword>
<dbReference type="Gene3D" id="3.50.80.20">
    <property type="entry name" value="D-Ala-D-Ala carboxypeptidase C, peptidase S13"/>
    <property type="match status" value="1"/>
</dbReference>